<evidence type="ECO:0000256" key="6">
    <source>
        <dbReference type="HAMAP-Rule" id="MF_01369"/>
    </source>
</evidence>
<dbReference type="PANTHER" id="PTHR11620">
    <property type="entry name" value="60S RIBOSOMAL PROTEIN L23A"/>
    <property type="match status" value="1"/>
</dbReference>
<organism evidence="8">
    <name type="scientific">Desulfobacca acetoxidans</name>
    <dbReference type="NCBI Taxonomy" id="60893"/>
    <lineage>
        <taxon>Bacteria</taxon>
        <taxon>Pseudomonadati</taxon>
        <taxon>Thermodesulfobacteriota</taxon>
        <taxon>Desulfobaccia</taxon>
        <taxon>Desulfobaccales</taxon>
        <taxon>Desulfobaccaceae</taxon>
        <taxon>Desulfobacca</taxon>
    </lineage>
</organism>
<dbReference type="Gene3D" id="3.30.70.330">
    <property type="match status" value="1"/>
</dbReference>
<evidence type="ECO:0000256" key="2">
    <source>
        <dbReference type="ARBA" id="ARBA00022730"/>
    </source>
</evidence>
<evidence type="ECO:0000256" key="4">
    <source>
        <dbReference type="ARBA" id="ARBA00022980"/>
    </source>
</evidence>
<evidence type="ECO:0000256" key="7">
    <source>
        <dbReference type="RuleBase" id="RU003934"/>
    </source>
</evidence>
<comment type="subunit">
    <text evidence="6">Part of the 50S ribosomal subunit. Contacts protein L29, and trigger factor when it is bound to the ribosome.</text>
</comment>
<dbReference type="GO" id="GO:0006412">
    <property type="term" value="P:translation"/>
    <property type="evidence" value="ECO:0007669"/>
    <property type="project" value="UniProtKB-UniRule"/>
</dbReference>
<reference evidence="8" key="1">
    <citation type="journal article" date="2020" name="mSystems">
        <title>Genome- and Community-Level Interaction Insights into Carbon Utilization and Element Cycling Functions of Hydrothermarchaeota in Hydrothermal Sediment.</title>
        <authorList>
            <person name="Zhou Z."/>
            <person name="Liu Y."/>
            <person name="Xu W."/>
            <person name="Pan J."/>
            <person name="Luo Z.H."/>
            <person name="Li M."/>
        </authorList>
    </citation>
    <scope>NUCLEOTIDE SEQUENCE [LARGE SCALE GENOMIC DNA]</scope>
    <source>
        <strain evidence="8">SpSt-548</strain>
    </source>
</reference>
<sequence>MKAHHHIIKGPIITEKTQMLRSQGNKVTLRVAASANKIEIRKALEELFKVKVLAVNTITMRGKKKRLGRSEGVRPDWKKAIVTLAPGEKIPGLEGL</sequence>
<dbReference type="GO" id="GO:1990904">
    <property type="term" value="C:ribonucleoprotein complex"/>
    <property type="evidence" value="ECO:0007669"/>
    <property type="project" value="UniProtKB-KW"/>
</dbReference>
<dbReference type="SUPFAM" id="SSF54189">
    <property type="entry name" value="Ribosomal proteins S24e, L23 and L15e"/>
    <property type="match status" value="1"/>
</dbReference>
<protein>
    <recommendedName>
        <fullName evidence="6">Large ribosomal subunit protein uL23</fullName>
    </recommendedName>
</protein>
<dbReference type="HAMAP" id="MF_01369_B">
    <property type="entry name" value="Ribosomal_uL23_B"/>
    <property type="match status" value="1"/>
</dbReference>
<accession>A0A7V4GA99</accession>
<dbReference type="InterPro" id="IPR013025">
    <property type="entry name" value="Ribosomal_uL23-like"/>
</dbReference>
<dbReference type="PROSITE" id="PS00050">
    <property type="entry name" value="RIBOSOMAL_L23"/>
    <property type="match status" value="1"/>
</dbReference>
<keyword evidence="3 6" id="KW-0694">RNA-binding</keyword>
<dbReference type="InterPro" id="IPR012678">
    <property type="entry name" value="Ribosomal_uL23/eL15/eS24_sf"/>
</dbReference>
<dbReference type="FunFam" id="3.30.70.330:FF:000001">
    <property type="entry name" value="50S ribosomal protein L23"/>
    <property type="match status" value="1"/>
</dbReference>
<evidence type="ECO:0000313" key="8">
    <source>
        <dbReference type="EMBL" id="HGS06230.1"/>
    </source>
</evidence>
<dbReference type="InterPro" id="IPR012677">
    <property type="entry name" value="Nucleotide-bd_a/b_plait_sf"/>
</dbReference>
<evidence type="ECO:0000256" key="3">
    <source>
        <dbReference type="ARBA" id="ARBA00022884"/>
    </source>
</evidence>
<evidence type="ECO:0000256" key="5">
    <source>
        <dbReference type="ARBA" id="ARBA00023274"/>
    </source>
</evidence>
<dbReference type="GO" id="GO:0003735">
    <property type="term" value="F:structural constituent of ribosome"/>
    <property type="evidence" value="ECO:0007669"/>
    <property type="project" value="InterPro"/>
</dbReference>
<comment type="function">
    <text evidence="6">One of the early assembly proteins it binds 23S rRNA. One of the proteins that surrounds the polypeptide exit tunnel on the outside of the ribosome. Forms the main docking site for trigger factor binding to the ribosome.</text>
</comment>
<comment type="caution">
    <text evidence="8">The sequence shown here is derived from an EMBL/GenBank/DDBJ whole genome shotgun (WGS) entry which is preliminary data.</text>
</comment>
<dbReference type="AlphaFoldDB" id="A0A7V4GA99"/>
<dbReference type="EMBL" id="DSXI01000654">
    <property type="protein sequence ID" value="HGS06230.1"/>
    <property type="molecule type" value="Genomic_DNA"/>
</dbReference>
<dbReference type="NCBIfam" id="NF004363">
    <property type="entry name" value="PRK05738.2-4"/>
    <property type="match status" value="1"/>
</dbReference>
<dbReference type="InterPro" id="IPR001014">
    <property type="entry name" value="Ribosomal_uL23_CS"/>
</dbReference>
<dbReference type="GO" id="GO:0019843">
    <property type="term" value="F:rRNA binding"/>
    <property type="evidence" value="ECO:0007669"/>
    <property type="project" value="UniProtKB-UniRule"/>
</dbReference>
<keyword evidence="4 6" id="KW-0689">Ribosomal protein</keyword>
<keyword evidence="2 6" id="KW-0699">rRNA-binding</keyword>
<keyword evidence="5 6" id="KW-0687">Ribonucleoprotein</keyword>
<dbReference type="GO" id="GO:0005840">
    <property type="term" value="C:ribosome"/>
    <property type="evidence" value="ECO:0007669"/>
    <property type="project" value="UniProtKB-KW"/>
</dbReference>
<comment type="similarity">
    <text evidence="1 6 7">Belongs to the universal ribosomal protein uL23 family.</text>
</comment>
<gene>
    <name evidence="6" type="primary">rplW</name>
    <name evidence="8" type="ORF">ENT08_10960</name>
</gene>
<name>A0A7V4GA99_9BACT</name>
<dbReference type="NCBIfam" id="NF004359">
    <property type="entry name" value="PRK05738.1-3"/>
    <property type="match status" value="1"/>
</dbReference>
<dbReference type="Pfam" id="PF00276">
    <property type="entry name" value="Ribosomal_L23"/>
    <property type="match status" value="1"/>
</dbReference>
<proteinExistence type="inferred from homology"/>
<evidence type="ECO:0000256" key="1">
    <source>
        <dbReference type="ARBA" id="ARBA00006700"/>
    </source>
</evidence>